<gene>
    <name evidence="1" type="ORF">RhiirA1_480530</name>
</gene>
<dbReference type="SUPFAM" id="SSF53098">
    <property type="entry name" value="Ribonuclease H-like"/>
    <property type="match status" value="1"/>
</dbReference>
<proteinExistence type="predicted"/>
<evidence type="ECO:0000313" key="1">
    <source>
        <dbReference type="EMBL" id="PKC52856.1"/>
    </source>
</evidence>
<dbReference type="EMBL" id="LLXH01005035">
    <property type="protein sequence ID" value="PKC52856.1"/>
    <property type="molecule type" value="Genomic_DNA"/>
</dbReference>
<evidence type="ECO:0000313" key="2">
    <source>
        <dbReference type="Proteomes" id="UP000232688"/>
    </source>
</evidence>
<dbReference type="GO" id="GO:0003676">
    <property type="term" value="F:nucleic acid binding"/>
    <property type="evidence" value="ECO:0007669"/>
    <property type="project" value="InterPro"/>
</dbReference>
<reference evidence="1 2" key="1">
    <citation type="submission" date="2017-10" db="EMBL/GenBank/DDBJ databases">
        <title>Extensive intraspecific genome diversity in a model arbuscular mycorrhizal fungus.</title>
        <authorList>
            <person name="Chen E.C.H."/>
            <person name="Morin E."/>
            <person name="Baudet D."/>
            <person name="Noel J."/>
            <person name="Ndikumana S."/>
            <person name="Charron P."/>
            <person name="St-Onge C."/>
            <person name="Giorgi J."/>
            <person name="Grigoriev I.V."/>
            <person name="Roux C."/>
            <person name="Martin F.M."/>
            <person name="Corradi N."/>
        </authorList>
    </citation>
    <scope>NUCLEOTIDE SEQUENCE [LARGE SCALE GENOMIC DNA]</scope>
    <source>
        <strain evidence="1 2">A1</strain>
    </source>
</reference>
<sequence>MADNTIVNLGAVFYTNNEEREYSLSSTRAEIVAIFLALLTAPENSNVTIYIDSLGTINSINLAFDSTTRK</sequence>
<reference evidence="1 2" key="2">
    <citation type="submission" date="2017-10" db="EMBL/GenBank/DDBJ databases">
        <title>Genome analyses suggest a sexual origin of heterokaryosis in a supposedly ancient asexual fungus.</title>
        <authorList>
            <person name="Corradi N."/>
            <person name="Sedzielewska K."/>
            <person name="Noel J."/>
            <person name="Charron P."/>
            <person name="Farinelli L."/>
            <person name="Marton T."/>
            <person name="Kruger M."/>
            <person name="Pelin A."/>
            <person name="Brachmann A."/>
            <person name="Corradi N."/>
        </authorList>
    </citation>
    <scope>NUCLEOTIDE SEQUENCE [LARGE SCALE GENOMIC DNA]</scope>
    <source>
        <strain evidence="1 2">A1</strain>
    </source>
</reference>
<comment type="caution">
    <text evidence="1">The sequence shown here is derived from an EMBL/GenBank/DDBJ whole genome shotgun (WGS) entry which is preliminary data.</text>
</comment>
<dbReference type="InterPro" id="IPR036397">
    <property type="entry name" value="RNaseH_sf"/>
</dbReference>
<dbReference type="AlphaFoldDB" id="A0A2I1FPZ4"/>
<dbReference type="InterPro" id="IPR012337">
    <property type="entry name" value="RNaseH-like_sf"/>
</dbReference>
<organism evidence="1 2">
    <name type="scientific">Rhizophagus irregularis</name>
    <dbReference type="NCBI Taxonomy" id="588596"/>
    <lineage>
        <taxon>Eukaryota</taxon>
        <taxon>Fungi</taxon>
        <taxon>Fungi incertae sedis</taxon>
        <taxon>Mucoromycota</taxon>
        <taxon>Glomeromycotina</taxon>
        <taxon>Glomeromycetes</taxon>
        <taxon>Glomerales</taxon>
        <taxon>Glomeraceae</taxon>
        <taxon>Rhizophagus</taxon>
    </lineage>
</organism>
<accession>A0A2I1FPZ4</accession>
<dbReference type="OrthoDB" id="10431472at2759"/>
<dbReference type="Gene3D" id="3.30.420.10">
    <property type="entry name" value="Ribonuclease H-like superfamily/Ribonuclease H"/>
    <property type="match status" value="1"/>
</dbReference>
<dbReference type="VEuPathDB" id="FungiDB:RhiirA1_480530"/>
<dbReference type="Proteomes" id="UP000232688">
    <property type="component" value="Unassembled WGS sequence"/>
</dbReference>
<name>A0A2I1FPZ4_9GLOM</name>
<protein>
    <submittedName>
        <fullName evidence="1">Uncharacterized protein</fullName>
    </submittedName>
</protein>